<dbReference type="OrthoDB" id="8759311at2"/>
<evidence type="ECO:0000313" key="3">
    <source>
        <dbReference type="Proteomes" id="UP000233786"/>
    </source>
</evidence>
<evidence type="ECO:0008006" key="4">
    <source>
        <dbReference type="Google" id="ProtNLM"/>
    </source>
</evidence>
<dbReference type="Proteomes" id="UP000233786">
    <property type="component" value="Unassembled WGS sequence"/>
</dbReference>
<sequence length="111" mass="12444">MPQQSWTEKEERQYEHIKSQAMERGSSEDRAEEIAARTVNKNRAQAGESQQRSETATQDIPPQRRGGLRSGSGSGPGGRTKQQLYADAQRADIKGRSKMTKAELERALQRT</sequence>
<dbReference type="EMBL" id="PJNB01000001">
    <property type="protein sequence ID" value="PKW17380.1"/>
    <property type="molecule type" value="Genomic_DNA"/>
</dbReference>
<name>A0A2N3Y3B7_SACSN</name>
<accession>A0A2N3Y3B7</accession>
<dbReference type="STRING" id="994479.GCA_000194155_01105"/>
<comment type="caution">
    <text evidence="2">The sequence shown here is derived from an EMBL/GenBank/DDBJ whole genome shotgun (WGS) entry which is preliminary data.</text>
</comment>
<feature type="compositionally biased region" description="Basic and acidic residues" evidence="1">
    <location>
        <begin position="89"/>
        <end position="111"/>
    </location>
</feature>
<organism evidence="2 3">
    <name type="scientific">Saccharopolyspora spinosa</name>
    <dbReference type="NCBI Taxonomy" id="60894"/>
    <lineage>
        <taxon>Bacteria</taxon>
        <taxon>Bacillati</taxon>
        <taxon>Actinomycetota</taxon>
        <taxon>Actinomycetes</taxon>
        <taxon>Pseudonocardiales</taxon>
        <taxon>Pseudonocardiaceae</taxon>
        <taxon>Saccharopolyspora</taxon>
    </lineage>
</organism>
<feature type="region of interest" description="Disordered" evidence="1">
    <location>
        <begin position="1"/>
        <end position="111"/>
    </location>
</feature>
<evidence type="ECO:0000256" key="1">
    <source>
        <dbReference type="SAM" id="MobiDB-lite"/>
    </source>
</evidence>
<feature type="compositionally biased region" description="Gly residues" evidence="1">
    <location>
        <begin position="68"/>
        <end position="78"/>
    </location>
</feature>
<feature type="compositionally biased region" description="Polar residues" evidence="1">
    <location>
        <begin position="39"/>
        <end position="60"/>
    </location>
</feature>
<dbReference type="RefSeq" id="WP_101376741.1">
    <property type="nucleotide sequence ID" value="NZ_CP061007.1"/>
</dbReference>
<dbReference type="AlphaFoldDB" id="A0A2N3Y3B7"/>
<proteinExistence type="predicted"/>
<protein>
    <recommendedName>
        <fullName evidence="4">Rho termination factor-like protein</fullName>
    </recommendedName>
</protein>
<feature type="compositionally biased region" description="Basic and acidic residues" evidence="1">
    <location>
        <begin position="7"/>
        <end position="18"/>
    </location>
</feature>
<reference evidence="2" key="1">
    <citation type="submission" date="2017-12" db="EMBL/GenBank/DDBJ databases">
        <title>Sequencing the genomes of 1000 Actinobacteria strains.</title>
        <authorList>
            <person name="Klenk H.-P."/>
        </authorList>
    </citation>
    <scope>NUCLEOTIDE SEQUENCE [LARGE SCALE GENOMIC DNA]</scope>
    <source>
        <strain evidence="2">DSM 44228</strain>
    </source>
</reference>
<evidence type="ECO:0000313" key="2">
    <source>
        <dbReference type="EMBL" id="PKW17380.1"/>
    </source>
</evidence>
<keyword evidence="3" id="KW-1185">Reference proteome</keyword>
<gene>
    <name evidence="2" type="ORF">A8926_5339</name>
</gene>
<feature type="compositionally biased region" description="Basic and acidic residues" evidence="1">
    <location>
        <begin position="25"/>
        <end position="35"/>
    </location>
</feature>